<organism evidence="1 2">
    <name type="scientific">Hebeloma cylindrosporum</name>
    <dbReference type="NCBI Taxonomy" id="76867"/>
    <lineage>
        <taxon>Eukaryota</taxon>
        <taxon>Fungi</taxon>
        <taxon>Dikarya</taxon>
        <taxon>Basidiomycota</taxon>
        <taxon>Agaricomycotina</taxon>
        <taxon>Agaricomycetes</taxon>
        <taxon>Agaricomycetidae</taxon>
        <taxon>Agaricales</taxon>
        <taxon>Agaricineae</taxon>
        <taxon>Hymenogastraceae</taxon>
        <taxon>Hebeloma</taxon>
    </lineage>
</organism>
<dbReference type="EMBL" id="KN831770">
    <property type="protein sequence ID" value="KIM46604.1"/>
    <property type="molecule type" value="Genomic_DNA"/>
</dbReference>
<gene>
    <name evidence="1" type="ORF">M413DRAFT_259555</name>
</gene>
<dbReference type="HOGENOM" id="CLU_2427252_0_0_1"/>
<proteinExistence type="predicted"/>
<accession>A0A0C3CRC0</accession>
<evidence type="ECO:0000313" key="1">
    <source>
        <dbReference type="EMBL" id="KIM46604.1"/>
    </source>
</evidence>
<evidence type="ECO:0000313" key="2">
    <source>
        <dbReference type="Proteomes" id="UP000053424"/>
    </source>
</evidence>
<name>A0A0C3CRC0_HEBCY</name>
<protein>
    <submittedName>
        <fullName evidence="1">Uncharacterized protein</fullName>
    </submittedName>
</protein>
<sequence length="91" mass="10515">MRRGWTACIENLNETSYGKSSLFHLNAFSKENLGFDYSSSHAGRNLPSIVPICHFLTHPIAEPPWRTIFLPRIRSSLSRKPLKAWLKEILY</sequence>
<dbReference type="Proteomes" id="UP000053424">
    <property type="component" value="Unassembled WGS sequence"/>
</dbReference>
<reference evidence="2" key="2">
    <citation type="submission" date="2015-01" db="EMBL/GenBank/DDBJ databases">
        <title>Evolutionary Origins and Diversification of the Mycorrhizal Mutualists.</title>
        <authorList>
            <consortium name="DOE Joint Genome Institute"/>
            <consortium name="Mycorrhizal Genomics Consortium"/>
            <person name="Kohler A."/>
            <person name="Kuo A."/>
            <person name="Nagy L.G."/>
            <person name="Floudas D."/>
            <person name="Copeland A."/>
            <person name="Barry K.W."/>
            <person name="Cichocki N."/>
            <person name="Veneault-Fourrey C."/>
            <person name="LaButti K."/>
            <person name="Lindquist E.A."/>
            <person name="Lipzen A."/>
            <person name="Lundell T."/>
            <person name="Morin E."/>
            <person name="Murat C."/>
            <person name="Riley R."/>
            <person name="Ohm R."/>
            <person name="Sun H."/>
            <person name="Tunlid A."/>
            <person name="Henrissat B."/>
            <person name="Grigoriev I.V."/>
            <person name="Hibbett D.S."/>
            <person name="Martin F."/>
        </authorList>
    </citation>
    <scope>NUCLEOTIDE SEQUENCE [LARGE SCALE GENOMIC DNA]</scope>
    <source>
        <strain evidence="2">h7</strain>
    </source>
</reference>
<keyword evidence="2" id="KW-1185">Reference proteome</keyword>
<dbReference type="AlphaFoldDB" id="A0A0C3CRC0"/>
<reference evidence="1 2" key="1">
    <citation type="submission" date="2014-04" db="EMBL/GenBank/DDBJ databases">
        <authorList>
            <consortium name="DOE Joint Genome Institute"/>
            <person name="Kuo A."/>
            <person name="Gay G."/>
            <person name="Dore J."/>
            <person name="Kohler A."/>
            <person name="Nagy L.G."/>
            <person name="Floudas D."/>
            <person name="Copeland A."/>
            <person name="Barry K.W."/>
            <person name="Cichocki N."/>
            <person name="Veneault-Fourrey C."/>
            <person name="LaButti K."/>
            <person name="Lindquist E.A."/>
            <person name="Lipzen A."/>
            <person name="Lundell T."/>
            <person name="Morin E."/>
            <person name="Murat C."/>
            <person name="Sun H."/>
            <person name="Tunlid A."/>
            <person name="Henrissat B."/>
            <person name="Grigoriev I.V."/>
            <person name="Hibbett D.S."/>
            <person name="Martin F."/>
            <person name="Nordberg H.P."/>
            <person name="Cantor M.N."/>
            <person name="Hua S.X."/>
        </authorList>
    </citation>
    <scope>NUCLEOTIDE SEQUENCE [LARGE SCALE GENOMIC DNA]</scope>
    <source>
        <strain evidence="2">h7</strain>
    </source>
</reference>